<feature type="non-terminal residue" evidence="1">
    <location>
        <position position="1"/>
    </location>
</feature>
<protein>
    <submittedName>
        <fullName evidence="1">Uncharacterized protein</fullName>
    </submittedName>
</protein>
<accession>A0A0H2TIL2</accession>
<organism evidence="1">
    <name type="scientific">Magnaporthiopsis poae (strain ATCC 64411 / 73-15)</name>
    <name type="common">Kentucky bluegrass fungus</name>
    <name type="synonym">Magnaporthe poae</name>
    <dbReference type="NCBI Taxonomy" id="644358"/>
    <lineage>
        <taxon>Eukaryota</taxon>
        <taxon>Fungi</taxon>
        <taxon>Dikarya</taxon>
        <taxon>Ascomycota</taxon>
        <taxon>Pezizomycotina</taxon>
        <taxon>Sordariomycetes</taxon>
        <taxon>Sordariomycetidae</taxon>
        <taxon>Magnaporthales</taxon>
        <taxon>Magnaporthaceae</taxon>
        <taxon>Magnaporthiopsis</taxon>
    </lineage>
</organism>
<dbReference type="VEuPathDB" id="FungiDB:MAPG_02386"/>
<sequence length="201" mass="21877">RWALGNGQGPDCNQRGTTPADVLFCSERRTMLSVWRRLYQDLAVAGRPMKSFHDWSAPKRLLAAAARSCKSMVGKVPKREGARRGEGKEAGWARKWRDEEVGGTTRPACHRLPPSVTTYPCLDTQLTFVCAHRKPCVVCSPPASSKSQNQGGSAMLCRAICSLHQVGFLLVRPATRPSFGCCPPSRLPPPSPSAGGVGRRH</sequence>
<evidence type="ECO:0000313" key="1">
    <source>
        <dbReference type="EMBL" id="KLU83322.1"/>
    </source>
</evidence>
<dbReference type="OrthoDB" id="408373at2759"/>
<dbReference type="AlphaFoldDB" id="A0A0H2TIL2"/>
<proteinExistence type="predicted"/>
<name>A0A0H2TIL2_MAGP6</name>
<reference evidence="1" key="1">
    <citation type="submission" date="2010-05" db="EMBL/GenBank/DDBJ databases">
        <title>The Genome Sequence of Magnaporthe poae strain ATCC 64411.</title>
        <authorList>
            <consortium name="The Broad Institute Genome Sequencing Platform"/>
            <consortium name="Broad Institute Genome Sequencing Center for Infectious Disease"/>
            <person name="Ma L.-J."/>
            <person name="Dead R."/>
            <person name="Young S."/>
            <person name="Zeng Q."/>
            <person name="Koehrsen M."/>
            <person name="Alvarado L."/>
            <person name="Berlin A."/>
            <person name="Chapman S.B."/>
            <person name="Chen Z."/>
            <person name="Freedman E."/>
            <person name="Gellesch M."/>
            <person name="Goldberg J."/>
            <person name="Griggs A."/>
            <person name="Gujja S."/>
            <person name="Heilman E.R."/>
            <person name="Heiman D."/>
            <person name="Hepburn T."/>
            <person name="Howarth C."/>
            <person name="Jen D."/>
            <person name="Larson L."/>
            <person name="Mehta T."/>
            <person name="Neiman D."/>
            <person name="Pearson M."/>
            <person name="Roberts A."/>
            <person name="Saif S."/>
            <person name="Shea T."/>
            <person name="Shenoy N."/>
            <person name="Sisk P."/>
            <person name="Stolte C."/>
            <person name="Sykes S."/>
            <person name="Walk T."/>
            <person name="White J."/>
            <person name="Yandava C."/>
            <person name="Haas B."/>
            <person name="Nusbaum C."/>
            <person name="Birren B."/>
        </authorList>
    </citation>
    <scope>NUCLEOTIDE SEQUENCE</scope>
    <source>
        <strain evidence="1">ATCC 64411</strain>
    </source>
</reference>
<dbReference type="EMBL" id="GL876967">
    <property type="protein sequence ID" value="KLU83322.1"/>
    <property type="molecule type" value="Genomic_DNA"/>
</dbReference>
<reference evidence="1" key="2">
    <citation type="submission" date="2011-03" db="EMBL/GenBank/DDBJ databases">
        <title>Annotation of Magnaporthe poae ATCC 64411.</title>
        <authorList>
            <person name="Ma L.-J."/>
            <person name="Dead R."/>
            <person name="Young S.K."/>
            <person name="Zeng Q."/>
            <person name="Gargeya S."/>
            <person name="Fitzgerald M."/>
            <person name="Haas B."/>
            <person name="Abouelleil A."/>
            <person name="Alvarado L."/>
            <person name="Arachchi H.M."/>
            <person name="Berlin A."/>
            <person name="Brown A."/>
            <person name="Chapman S.B."/>
            <person name="Chen Z."/>
            <person name="Dunbar C."/>
            <person name="Freedman E."/>
            <person name="Gearin G."/>
            <person name="Gellesch M."/>
            <person name="Goldberg J."/>
            <person name="Griggs A."/>
            <person name="Gujja S."/>
            <person name="Heiman D."/>
            <person name="Howarth C."/>
            <person name="Larson L."/>
            <person name="Lui A."/>
            <person name="MacDonald P.J.P."/>
            <person name="Mehta T."/>
            <person name="Montmayeur A."/>
            <person name="Murphy C."/>
            <person name="Neiman D."/>
            <person name="Pearson M."/>
            <person name="Priest M."/>
            <person name="Roberts A."/>
            <person name="Saif S."/>
            <person name="Shea T."/>
            <person name="Shenoy N."/>
            <person name="Sisk P."/>
            <person name="Stolte C."/>
            <person name="Sykes S."/>
            <person name="Yandava C."/>
            <person name="Wortman J."/>
            <person name="Nusbaum C."/>
            <person name="Birren B."/>
        </authorList>
    </citation>
    <scope>NUCLEOTIDE SEQUENCE</scope>
    <source>
        <strain evidence="1">ATCC 64411</strain>
    </source>
</reference>
<gene>
    <name evidence="1" type="ORF">MAPG_02386</name>
</gene>